<dbReference type="SUPFAM" id="SSF48452">
    <property type="entry name" value="TPR-like"/>
    <property type="match status" value="1"/>
</dbReference>
<dbReference type="InterPro" id="IPR011990">
    <property type="entry name" value="TPR-like_helical_dom_sf"/>
</dbReference>
<gene>
    <name evidence="1" type="ORF">JJB11_12495</name>
</gene>
<comment type="caution">
    <text evidence="1">The sequence shown here is derived from an EMBL/GenBank/DDBJ whole genome shotgun (WGS) entry which is preliminary data.</text>
</comment>
<organism evidence="1 2">
    <name type="scientific">Ramlibacter ginsenosidimutans</name>
    <dbReference type="NCBI Taxonomy" id="502333"/>
    <lineage>
        <taxon>Bacteria</taxon>
        <taxon>Pseudomonadati</taxon>
        <taxon>Pseudomonadota</taxon>
        <taxon>Betaproteobacteria</taxon>
        <taxon>Burkholderiales</taxon>
        <taxon>Comamonadaceae</taxon>
        <taxon>Ramlibacter</taxon>
    </lineage>
</organism>
<dbReference type="Gene3D" id="1.25.40.10">
    <property type="entry name" value="Tetratricopeptide repeat domain"/>
    <property type="match status" value="1"/>
</dbReference>
<name>A0A934TSV4_9BURK</name>
<evidence type="ECO:0008006" key="3">
    <source>
        <dbReference type="Google" id="ProtNLM"/>
    </source>
</evidence>
<accession>A0A934TSV4</accession>
<proteinExistence type="predicted"/>
<evidence type="ECO:0000313" key="1">
    <source>
        <dbReference type="EMBL" id="MBK6006912.1"/>
    </source>
</evidence>
<keyword evidence="2" id="KW-1185">Reference proteome</keyword>
<reference evidence="1" key="2">
    <citation type="submission" date="2021-01" db="EMBL/GenBank/DDBJ databases">
        <authorList>
            <person name="Kang M."/>
        </authorList>
    </citation>
    <scope>NUCLEOTIDE SEQUENCE</scope>
    <source>
        <strain evidence="1">KACC 17527</strain>
    </source>
</reference>
<evidence type="ECO:0000313" key="2">
    <source>
        <dbReference type="Proteomes" id="UP000630528"/>
    </source>
</evidence>
<protein>
    <recommendedName>
        <fullName evidence="3">Tetratricopeptide repeat protein</fullName>
    </recommendedName>
</protein>
<reference evidence="1" key="1">
    <citation type="journal article" date="2012" name="J. Microbiol. Biotechnol.">
        <title>Ramlibacter ginsenosidimutans sp. nov., with ginsenoside-converting activity.</title>
        <authorList>
            <person name="Wang L."/>
            <person name="An D.S."/>
            <person name="Kim S.G."/>
            <person name="Jin F.X."/>
            <person name="Kim S.C."/>
            <person name="Lee S.T."/>
            <person name="Im W.T."/>
        </authorList>
    </citation>
    <scope>NUCLEOTIDE SEQUENCE</scope>
    <source>
        <strain evidence="1">KACC 17527</strain>
    </source>
</reference>
<dbReference type="EMBL" id="JAEPWM010000004">
    <property type="protein sequence ID" value="MBK6006912.1"/>
    <property type="molecule type" value="Genomic_DNA"/>
</dbReference>
<sequence length="184" mass="19140">MDQDTRFDGLISEGLAASSGQQRQAAIDLFTRASALRPASGIPHFLIGSEHAAAGDLQAAESAFANAVLLAPGFELARYQLGLLQFSAGRAAIALVTWQPLFGLGRQASLGRFVRAFAALAQDGLQEALALFEAGLACDDLNLTVASDVRQVTAGLRALLSSPGESAPRGEAHVLLAAYARGLH</sequence>
<dbReference type="RefSeq" id="WP_201171290.1">
    <property type="nucleotide sequence ID" value="NZ_JAEPWM010000004.1"/>
</dbReference>
<dbReference type="AlphaFoldDB" id="A0A934TSV4"/>
<dbReference type="Proteomes" id="UP000630528">
    <property type="component" value="Unassembled WGS sequence"/>
</dbReference>